<comment type="activity regulation">
    <text evidence="12">Undergoes calcium/calmodulin-dependent intramolecular autophosphorylation, and this results in it becoming partially calcium/calmodulin-independent.</text>
</comment>
<evidence type="ECO:0000256" key="10">
    <source>
        <dbReference type="ARBA" id="ARBA00066872"/>
    </source>
</evidence>
<dbReference type="InterPro" id="IPR004166">
    <property type="entry name" value="a-kinase_dom"/>
</dbReference>
<comment type="similarity">
    <text evidence="9 12">Belongs to the protein kinase superfamily. Alpha-type protein kinase family.</text>
</comment>
<sequence length="728" mass="82848">MCDEELIFHFDEKEGSLRKPRDRPPQKPAGESDDEDGDEYFRICPITEIQVLDKSSPQHVKPPAQVSTGPAANSPRPKVSPRVREAWRHAVEKAKHMPDPWAEFHLEEIETEVATRFRYNALTSKWVEDEVFMKMAKQPFGRGAMRECFRTKKLSNFARHQQWKAASNYVVKRYMEPVTRDVYFEDVRLQMDAKLWGEEYNRHNPPKKVDIMQVCILELKNRADKPLFHLEHYIEGKYLKYNSNSGFVRDENMRCTPQAFSHFSFERSGHQLIVVDVQGVGDLYTDPQIHTYQGTDYGDGNLGVRGMALFFHSHVCNRICKSMGLTPFDLSSDERSALEQSLKLLQSSKTVLRGCEEVCGSPRVRSLSDGRPPRLPRLSESSVTPEESPRSSLSSLHGMHMSFSPPEHLLGRSPMGWTSVFDEIDNSPDQDGDRERKVSENNGDSGCPSERKSESEGDTHDQKPVNRMKRQSESDEDSVRRDFRCSIKWDNFHASRAHCHRPSSVSMEVNRLQNLEMQGKIGKSVLGKVHLEMAKCHEAGRFGEKEAPWDREAALFHLRHAALCGEMEAILALARIHLQLPHDVLVEFTMEESEENTTLGFAFMLEAAEAGDRHSMLFVARAYDTGTNLGRGRKQDWHEALRWYEAALNMTEYDEGGEYDGTSDDPSYVLLARQAEIYMAGGHGVACDPQKSGDLFTSAAEAAMEAMKGRLANRYYELAEEAWAGVEE</sequence>
<feature type="compositionally biased region" description="Basic and acidic residues" evidence="13">
    <location>
        <begin position="449"/>
        <end position="477"/>
    </location>
</feature>
<dbReference type="InterPro" id="IPR051852">
    <property type="entry name" value="Alpha-type_PK"/>
</dbReference>
<evidence type="ECO:0000256" key="3">
    <source>
        <dbReference type="ARBA" id="ARBA00022679"/>
    </source>
</evidence>
<evidence type="ECO:0000313" key="15">
    <source>
        <dbReference type="Proteomes" id="UP001318040"/>
    </source>
</evidence>
<dbReference type="Gene3D" id="3.20.200.10">
    <property type="entry name" value="MHCK/EF2 kinase"/>
    <property type="match status" value="1"/>
</dbReference>
<dbReference type="RefSeq" id="XP_032826058.1">
    <property type="nucleotide sequence ID" value="XM_032970167.1"/>
</dbReference>
<reference evidence="16" key="1">
    <citation type="submission" date="2025-08" db="UniProtKB">
        <authorList>
            <consortium name="RefSeq"/>
        </authorList>
    </citation>
    <scope>IDENTIFICATION</scope>
    <source>
        <tissue evidence="16">Sperm</tissue>
    </source>
</reference>
<dbReference type="SUPFAM" id="SSF56112">
    <property type="entry name" value="Protein kinase-like (PK-like)"/>
    <property type="match status" value="1"/>
</dbReference>
<evidence type="ECO:0000256" key="11">
    <source>
        <dbReference type="ARBA" id="ARBA00067847"/>
    </source>
</evidence>
<dbReference type="GO" id="GO:0004686">
    <property type="term" value="F:elongation factor-2 kinase activity"/>
    <property type="evidence" value="ECO:0007669"/>
    <property type="project" value="UniProtKB-UniRule"/>
</dbReference>
<dbReference type="PANTHER" id="PTHR45992:SF2">
    <property type="entry name" value="EUKARYOTIC ELONGATION FACTOR 2 KINASE"/>
    <property type="match status" value="1"/>
</dbReference>
<dbReference type="InterPro" id="IPR017400">
    <property type="entry name" value="eEF-2K"/>
</dbReference>
<evidence type="ECO:0000256" key="5">
    <source>
        <dbReference type="ARBA" id="ARBA00022777"/>
    </source>
</evidence>
<dbReference type="GO" id="GO:0005509">
    <property type="term" value="F:calcium ion binding"/>
    <property type="evidence" value="ECO:0007669"/>
    <property type="project" value="UniProtKB-UniRule"/>
</dbReference>
<dbReference type="PANTHER" id="PTHR45992">
    <property type="entry name" value="EUKARYOTIC ELONGATION FACTOR 2 KINASE-RELATED"/>
    <property type="match status" value="1"/>
</dbReference>
<feature type="region of interest" description="Disordered" evidence="13">
    <location>
        <begin position="362"/>
        <end position="477"/>
    </location>
</feature>
<dbReference type="InterPro" id="IPR011990">
    <property type="entry name" value="TPR-like_helical_dom_sf"/>
</dbReference>
<keyword evidence="5 12" id="KW-0418">Kinase</keyword>
<dbReference type="PROSITE" id="PS51158">
    <property type="entry name" value="ALPHA_KINASE"/>
    <property type="match status" value="1"/>
</dbReference>
<keyword evidence="2" id="KW-0597">Phosphoprotein</keyword>
<feature type="domain" description="Alpha-type protein kinase" evidence="14">
    <location>
        <begin position="118"/>
        <end position="328"/>
    </location>
</feature>
<evidence type="ECO:0000313" key="16">
    <source>
        <dbReference type="RefSeq" id="XP_032826058.1"/>
    </source>
</evidence>
<keyword evidence="8 12" id="KW-0112">Calmodulin-binding</keyword>
<dbReference type="Proteomes" id="UP001318040">
    <property type="component" value="Chromosome 43"/>
</dbReference>
<dbReference type="GO" id="GO:0005524">
    <property type="term" value="F:ATP binding"/>
    <property type="evidence" value="ECO:0007669"/>
    <property type="project" value="UniProtKB-UniRule"/>
</dbReference>
<dbReference type="CDD" id="cd16967">
    <property type="entry name" value="Alpha_kinase_eEF2K"/>
    <property type="match status" value="1"/>
</dbReference>
<evidence type="ECO:0000256" key="6">
    <source>
        <dbReference type="ARBA" id="ARBA00022837"/>
    </source>
</evidence>
<dbReference type="GeneID" id="116951495"/>
<evidence type="ECO:0000256" key="1">
    <source>
        <dbReference type="ARBA" id="ARBA00022527"/>
    </source>
</evidence>
<evidence type="ECO:0000256" key="2">
    <source>
        <dbReference type="ARBA" id="ARBA00022553"/>
    </source>
</evidence>
<feature type="compositionally biased region" description="Low complexity" evidence="13">
    <location>
        <begin position="390"/>
        <end position="404"/>
    </location>
</feature>
<evidence type="ECO:0000256" key="4">
    <source>
        <dbReference type="ARBA" id="ARBA00022741"/>
    </source>
</evidence>
<dbReference type="Gene3D" id="1.25.40.10">
    <property type="entry name" value="Tetratricopeptide repeat domain"/>
    <property type="match status" value="1"/>
</dbReference>
<dbReference type="GO" id="GO:1903013">
    <property type="term" value="P:response to differentiation-inducing factor 1"/>
    <property type="evidence" value="ECO:0007669"/>
    <property type="project" value="TreeGrafter"/>
</dbReference>
<dbReference type="AlphaFoldDB" id="A0AAJ7XAH1"/>
<protein>
    <recommendedName>
        <fullName evidence="11 12">Eukaryotic elongation factor 2 kinase</fullName>
        <ecNumber evidence="10 12">2.7.11.20</ecNumber>
    </recommendedName>
</protein>
<proteinExistence type="inferred from homology"/>
<keyword evidence="3 12" id="KW-0808">Transferase</keyword>
<dbReference type="EC" id="2.7.11.20" evidence="10 12"/>
<comment type="catalytic activity">
    <reaction evidence="12">
        <text>[translation elongation factor 2] + ATP = [translation elongation factor 2]-phosphate + ADP + H(+)</text>
        <dbReference type="Rhea" id="RHEA:21436"/>
        <dbReference type="Rhea" id="RHEA-COMP:11268"/>
        <dbReference type="Rhea" id="RHEA-COMP:11269"/>
        <dbReference type="ChEBI" id="CHEBI:15378"/>
        <dbReference type="ChEBI" id="CHEBI:30616"/>
        <dbReference type="ChEBI" id="CHEBI:43176"/>
        <dbReference type="ChEBI" id="CHEBI:68546"/>
        <dbReference type="ChEBI" id="CHEBI:456216"/>
        <dbReference type="EC" id="2.7.11.20"/>
    </reaction>
</comment>
<feature type="compositionally biased region" description="Basic and acidic residues" evidence="13">
    <location>
        <begin position="1"/>
        <end position="25"/>
    </location>
</feature>
<keyword evidence="16" id="KW-0251">Elongation factor</keyword>
<evidence type="ECO:0000256" key="9">
    <source>
        <dbReference type="ARBA" id="ARBA00061584"/>
    </source>
</evidence>
<dbReference type="GO" id="GO:0005516">
    <property type="term" value="F:calmodulin binding"/>
    <property type="evidence" value="ECO:0007669"/>
    <property type="project" value="UniProtKB-UniRule"/>
</dbReference>
<accession>A0AAJ7XAH1</accession>
<keyword evidence="6 12" id="KW-0106">Calcium</keyword>
<gene>
    <name evidence="16" type="primary">EEF2K</name>
</gene>
<dbReference type="InterPro" id="IPR011009">
    <property type="entry name" value="Kinase-like_dom_sf"/>
</dbReference>
<evidence type="ECO:0000259" key="14">
    <source>
        <dbReference type="PROSITE" id="PS51158"/>
    </source>
</evidence>
<feature type="region of interest" description="Disordered" evidence="13">
    <location>
        <begin position="1"/>
        <end position="39"/>
    </location>
</feature>
<dbReference type="Pfam" id="PF02816">
    <property type="entry name" value="Alpha_kinase"/>
    <property type="match status" value="1"/>
</dbReference>
<evidence type="ECO:0000256" key="7">
    <source>
        <dbReference type="ARBA" id="ARBA00022840"/>
    </source>
</evidence>
<dbReference type="FunFam" id="3.30.200.20:FF:000336">
    <property type="entry name" value="Eukaryotic elongation factor 2 kinase"/>
    <property type="match status" value="1"/>
</dbReference>
<dbReference type="SMART" id="SM00811">
    <property type="entry name" value="Alpha_kinase"/>
    <property type="match status" value="1"/>
</dbReference>
<dbReference type="SUPFAM" id="SSF81901">
    <property type="entry name" value="HCP-like"/>
    <property type="match status" value="1"/>
</dbReference>
<keyword evidence="15" id="KW-1185">Reference proteome</keyword>
<keyword evidence="16" id="KW-0648">Protein biosynthesis</keyword>
<organism evidence="15 16">
    <name type="scientific">Petromyzon marinus</name>
    <name type="common">Sea lamprey</name>
    <dbReference type="NCBI Taxonomy" id="7757"/>
    <lineage>
        <taxon>Eukaryota</taxon>
        <taxon>Metazoa</taxon>
        <taxon>Chordata</taxon>
        <taxon>Craniata</taxon>
        <taxon>Vertebrata</taxon>
        <taxon>Cyclostomata</taxon>
        <taxon>Hyperoartia</taxon>
        <taxon>Petromyzontiformes</taxon>
        <taxon>Petromyzontidae</taxon>
        <taxon>Petromyzon</taxon>
    </lineage>
</organism>
<keyword evidence="7 12" id="KW-0067">ATP-binding</keyword>
<dbReference type="CTD" id="29904"/>
<dbReference type="GO" id="GO:0031037">
    <property type="term" value="P:myosin II filament disassembly"/>
    <property type="evidence" value="ECO:0007669"/>
    <property type="project" value="TreeGrafter"/>
</dbReference>
<evidence type="ECO:0000256" key="8">
    <source>
        <dbReference type="ARBA" id="ARBA00022860"/>
    </source>
</evidence>
<name>A0AAJ7XAH1_PETMA</name>
<feature type="region of interest" description="Disordered" evidence="13">
    <location>
        <begin position="53"/>
        <end position="82"/>
    </location>
</feature>
<keyword evidence="4 12" id="KW-0547">Nucleotide-binding</keyword>
<dbReference type="FunFam" id="3.30.200.20:FF:000230">
    <property type="entry name" value="Eukaryotic elongation factor 2 kinase"/>
    <property type="match status" value="1"/>
</dbReference>
<dbReference type="GO" id="GO:0003746">
    <property type="term" value="F:translation elongation factor activity"/>
    <property type="evidence" value="ECO:0007669"/>
    <property type="project" value="UniProtKB-KW"/>
</dbReference>
<comment type="subunit">
    <text evidence="12">Monomer or homodimer.</text>
</comment>
<dbReference type="Gene3D" id="3.30.200.20">
    <property type="entry name" value="Phosphorylase Kinase, domain 1"/>
    <property type="match status" value="2"/>
</dbReference>
<dbReference type="InterPro" id="IPR047588">
    <property type="entry name" value="eEF2K_a_kinase_dom"/>
</dbReference>
<dbReference type="FunFam" id="3.20.200.10:FF:000002">
    <property type="entry name" value="Eukaryotic elongation factor 2 kinase"/>
    <property type="match status" value="1"/>
</dbReference>
<dbReference type="PIRSF" id="PIRSF038139">
    <property type="entry name" value="Elongation_factor_2_kinase"/>
    <property type="match status" value="1"/>
</dbReference>
<keyword evidence="1 12" id="KW-0723">Serine/threonine-protein kinase</keyword>
<evidence type="ECO:0000256" key="13">
    <source>
        <dbReference type="SAM" id="MobiDB-lite"/>
    </source>
</evidence>
<evidence type="ECO:0000256" key="12">
    <source>
        <dbReference type="PIRNR" id="PIRNR038139"/>
    </source>
</evidence>